<reference evidence="4 5" key="2">
    <citation type="submission" date="2018-12" db="EMBL/GenBank/DDBJ databases">
        <title>Rhizobacter gummiphilus sp. nov., a rubber-degrading bacterium isolated from the soil of a botanical garden in Japan.</title>
        <authorList>
            <person name="Shunsuke S.S."/>
        </authorList>
    </citation>
    <scope>NUCLEOTIDE SEQUENCE [LARGE SCALE GENOMIC DNA]</scope>
    <source>
        <strain evidence="4 5">S-16</strain>
    </source>
</reference>
<feature type="domain" description="DUF4142" evidence="3">
    <location>
        <begin position="92"/>
        <end position="228"/>
    </location>
</feature>
<dbReference type="Pfam" id="PF13628">
    <property type="entry name" value="DUF4142"/>
    <property type="match status" value="1"/>
</dbReference>
<dbReference type="InterPro" id="IPR012347">
    <property type="entry name" value="Ferritin-like"/>
</dbReference>
<comment type="caution">
    <text evidence="4">The sequence shown here is derived from an EMBL/GenBank/DDBJ whole genome shotgun (WGS) entry which is preliminary data.</text>
</comment>
<dbReference type="PANTHER" id="PTHR38593">
    <property type="entry name" value="BLR2558 PROTEIN"/>
    <property type="match status" value="1"/>
</dbReference>
<evidence type="ECO:0000256" key="2">
    <source>
        <dbReference type="SAM" id="SignalP"/>
    </source>
</evidence>
<feature type="chain" id="PRO_5018287604" evidence="2">
    <location>
        <begin position="29"/>
        <end position="232"/>
    </location>
</feature>
<evidence type="ECO:0000256" key="1">
    <source>
        <dbReference type="SAM" id="MobiDB-lite"/>
    </source>
</evidence>
<dbReference type="PROSITE" id="PS51257">
    <property type="entry name" value="PROKAR_LIPOPROTEIN"/>
    <property type="match status" value="1"/>
</dbReference>
<feature type="compositionally biased region" description="Polar residues" evidence="1">
    <location>
        <begin position="77"/>
        <end position="90"/>
    </location>
</feature>
<proteinExistence type="predicted"/>
<dbReference type="Gene3D" id="1.20.1260.10">
    <property type="match status" value="1"/>
</dbReference>
<evidence type="ECO:0000259" key="3">
    <source>
        <dbReference type="Pfam" id="PF13628"/>
    </source>
</evidence>
<accession>A0A3N7HNX8</accession>
<protein>
    <submittedName>
        <fullName evidence="4">DUF4142 domain-containing protein</fullName>
    </submittedName>
</protein>
<feature type="region of interest" description="Disordered" evidence="1">
    <location>
        <begin position="30"/>
        <end position="90"/>
    </location>
</feature>
<keyword evidence="5" id="KW-1185">Reference proteome</keyword>
<dbReference type="Proteomes" id="UP000267464">
    <property type="component" value="Unassembled WGS sequence"/>
</dbReference>
<dbReference type="PANTHER" id="PTHR38593:SF1">
    <property type="entry name" value="BLR2558 PROTEIN"/>
    <property type="match status" value="1"/>
</dbReference>
<feature type="compositionally biased region" description="Low complexity" evidence="1">
    <location>
        <begin position="32"/>
        <end position="72"/>
    </location>
</feature>
<keyword evidence="2" id="KW-0732">Signal</keyword>
<dbReference type="AlphaFoldDB" id="A0A3N7HNX8"/>
<reference evidence="4 5" key="1">
    <citation type="submission" date="2018-08" db="EMBL/GenBank/DDBJ databases">
        <authorList>
            <person name="Khan S.A."/>
            <person name="Jeon C.O."/>
            <person name="Chun B.H."/>
            <person name="Jeong S.E."/>
        </authorList>
    </citation>
    <scope>NUCLEOTIDE SEQUENCE [LARGE SCALE GENOMIC DNA]</scope>
    <source>
        <strain evidence="4 5">S-16</strain>
    </source>
</reference>
<dbReference type="EMBL" id="QUSW01000006">
    <property type="protein sequence ID" value="RQP22816.1"/>
    <property type="molecule type" value="Genomic_DNA"/>
</dbReference>
<dbReference type="InterPro" id="IPR025419">
    <property type="entry name" value="DUF4142"/>
</dbReference>
<name>A0A3N7HNX8_9BURK</name>
<evidence type="ECO:0000313" key="5">
    <source>
        <dbReference type="Proteomes" id="UP000267464"/>
    </source>
</evidence>
<sequence>MIDTTIRKANLSLIAVAAVLALSACHRGGNTPTGSTAADTPSSTSTTTASADTAGTASSPTNPSAASPSTAPDMGNAANTSGTGSTAPLQPADQQFVTEAAAGGMFEVEIGKLAAEKATDPGVKNFAQMLVDDHSAANDKLRQIATGHNVALPASLPDDKKKEIDQLAKLSGANFDKQFIKMVGVKDHHHDIAAFEKASSSAQSPDVKDFATSALPTLKKHLAAAEKLPAKG</sequence>
<dbReference type="OrthoDB" id="118677at2"/>
<feature type="signal peptide" evidence="2">
    <location>
        <begin position="1"/>
        <end position="28"/>
    </location>
</feature>
<evidence type="ECO:0000313" key="4">
    <source>
        <dbReference type="EMBL" id="RQP22816.1"/>
    </source>
</evidence>
<dbReference type="RefSeq" id="WP_124542390.1">
    <property type="nucleotide sequence ID" value="NZ_QUSW01000006.1"/>
</dbReference>
<gene>
    <name evidence="4" type="ORF">DZC73_21225</name>
</gene>
<organism evidence="4 5">
    <name type="scientific">Piscinibacter terrae</name>
    <dbReference type="NCBI Taxonomy" id="2496871"/>
    <lineage>
        <taxon>Bacteria</taxon>
        <taxon>Pseudomonadati</taxon>
        <taxon>Pseudomonadota</taxon>
        <taxon>Betaproteobacteria</taxon>
        <taxon>Burkholderiales</taxon>
        <taxon>Sphaerotilaceae</taxon>
        <taxon>Piscinibacter</taxon>
    </lineage>
</organism>